<dbReference type="KEGG" id="mym:A176_003156"/>
<keyword evidence="2" id="KW-1185">Reference proteome</keyword>
<dbReference type="AlphaFoldDB" id="A0A0H4WTW4"/>
<evidence type="ECO:0000313" key="1">
    <source>
        <dbReference type="EMBL" id="AKQ66244.1"/>
    </source>
</evidence>
<name>A0A0H4WTW4_9BACT</name>
<dbReference type="Proteomes" id="UP000009026">
    <property type="component" value="Chromosome"/>
</dbReference>
<dbReference type="STRING" id="1297742.A176_003156"/>
<reference evidence="1 2" key="1">
    <citation type="journal article" date="2016" name="PLoS ONE">
        <title>Complete Genome Sequence and Comparative Genomics of a Novel Myxobacterium Myxococcus hansupus.</title>
        <authorList>
            <person name="Sharma G."/>
            <person name="Narwani T."/>
            <person name="Subramanian S."/>
        </authorList>
    </citation>
    <scope>NUCLEOTIDE SEQUENCE [LARGE SCALE GENOMIC DNA]</scope>
    <source>
        <strain evidence="2">mixupus</strain>
    </source>
</reference>
<gene>
    <name evidence="1" type="ORF">A176_003156</name>
</gene>
<protein>
    <submittedName>
        <fullName evidence="1">Uncharacterized protein</fullName>
    </submittedName>
</protein>
<proteinExistence type="predicted"/>
<evidence type="ECO:0000313" key="2">
    <source>
        <dbReference type="Proteomes" id="UP000009026"/>
    </source>
</evidence>
<dbReference type="PATRIC" id="fig|1297742.4.peg.3185"/>
<dbReference type="EMBL" id="CP012109">
    <property type="protein sequence ID" value="AKQ66244.1"/>
    <property type="molecule type" value="Genomic_DNA"/>
</dbReference>
<organism evidence="1 2">
    <name type="scientific">Pseudomyxococcus hansupus</name>
    <dbReference type="NCBI Taxonomy" id="1297742"/>
    <lineage>
        <taxon>Bacteria</taxon>
        <taxon>Pseudomonadati</taxon>
        <taxon>Myxococcota</taxon>
        <taxon>Myxococcia</taxon>
        <taxon>Myxococcales</taxon>
        <taxon>Cystobacterineae</taxon>
        <taxon>Myxococcaceae</taxon>
        <taxon>Pseudomyxococcus</taxon>
    </lineage>
</organism>
<accession>A0A0H4WTW4</accession>
<sequence>MPAGHHSPRVRFHTRYAAPAQRRRALILTPVPSEFGR</sequence>